<sequence length="222" mass="23268">MRVATLIAASVFSSFCWSAPITYLFSGVTTNIVINTGDYDPSAPLVGDDSSLITSGDVTMNGQIVFDPELFRSGAGGEGLGEVLSWEFNTQGLNYAGAGGAFHYLDFSDNALSYLDEVPTGGFGPDVVTLDFEFSGTPFSLGPADFPIADFLGGTFSTAIDLASVSDEVVLYGLEGEITDIQVAPGPTRDLVSVSGPSSLYLMLIGLLALSGWCARQSRRAN</sequence>
<keyword evidence="1" id="KW-1133">Transmembrane helix</keyword>
<comment type="caution">
    <text evidence="2">The sequence shown here is derived from an EMBL/GenBank/DDBJ whole genome shotgun (WGS) entry which is preliminary data.</text>
</comment>
<name>A0ABT8W109_9GAMM</name>
<organism evidence="2 3">
    <name type="scientific">Marinobacter suaedae</name>
    <dbReference type="NCBI Taxonomy" id="3057675"/>
    <lineage>
        <taxon>Bacteria</taxon>
        <taxon>Pseudomonadati</taxon>
        <taxon>Pseudomonadota</taxon>
        <taxon>Gammaproteobacteria</taxon>
        <taxon>Pseudomonadales</taxon>
        <taxon>Marinobacteraceae</taxon>
        <taxon>Marinobacter</taxon>
    </lineage>
</organism>
<protein>
    <recommendedName>
        <fullName evidence="4">PEP-CTERM sorting domain-containing protein</fullName>
    </recommendedName>
</protein>
<evidence type="ECO:0000256" key="1">
    <source>
        <dbReference type="SAM" id="Phobius"/>
    </source>
</evidence>
<reference evidence="2" key="1">
    <citation type="submission" date="2023-07" db="EMBL/GenBank/DDBJ databases">
        <title>Marinobacter sp. chi1 genome sequencing and assembly.</title>
        <authorList>
            <person name="Park S."/>
        </authorList>
    </citation>
    <scope>NUCLEOTIDE SEQUENCE</scope>
    <source>
        <strain evidence="2">Chi1</strain>
    </source>
</reference>
<keyword evidence="1" id="KW-0812">Transmembrane</keyword>
<evidence type="ECO:0000313" key="2">
    <source>
        <dbReference type="EMBL" id="MDO3721919.1"/>
    </source>
</evidence>
<keyword evidence="1" id="KW-0472">Membrane</keyword>
<keyword evidence="3" id="KW-1185">Reference proteome</keyword>
<accession>A0ABT8W109</accession>
<dbReference type="EMBL" id="JAUMIS010000002">
    <property type="protein sequence ID" value="MDO3721919.1"/>
    <property type="molecule type" value="Genomic_DNA"/>
</dbReference>
<evidence type="ECO:0000313" key="3">
    <source>
        <dbReference type="Proteomes" id="UP001168640"/>
    </source>
</evidence>
<feature type="transmembrane region" description="Helical" evidence="1">
    <location>
        <begin position="198"/>
        <end position="215"/>
    </location>
</feature>
<proteinExistence type="predicted"/>
<evidence type="ECO:0008006" key="4">
    <source>
        <dbReference type="Google" id="ProtNLM"/>
    </source>
</evidence>
<gene>
    <name evidence="2" type="ORF">QVZ43_09295</name>
</gene>
<dbReference type="RefSeq" id="WP_302909720.1">
    <property type="nucleotide sequence ID" value="NZ_JAUMIS010000002.1"/>
</dbReference>
<dbReference type="Proteomes" id="UP001168640">
    <property type="component" value="Unassembled WGS sequence"/>
</dbReference>